<dbReference type="SUPFAM" id="SSF54197">
    <property type="entry name" value="HIT-like"/>
    <property type="match status" value="1"/>
</dbReference>
<evidence type="ECO:0000256" key="5">
    <source>
        <dbReference type="PIRSR" id="PIRSR617867-1"/>
    </source>
</evidence>
<dbReference type="InterPro" id="IPR036265">
    <property type="entry name" value="HIT-like_sf"/>
</dbReference>
<evidence type="ECO:0000256" key="6">
    <source>
        <dbReference type="PROSITE-ProRule" id="PRU00464"/>
    </source>
</evidence>
<feature type="active site" description="Nucleophile" evidence="5">
    <location>
        <position position="11"/>
    </location>
</feature>
<evidence type="ECO:0000259" key="8">
    <source>
        <dbReference type="PROSITE" id="PS51084"/>
    </source>
</evidence>
<dbReference type="Pfam" id="PF01230">
    <property type="entry name" value="HIT"/>
    <property type="match status" value="1"/>
</dbReference>
<evidence type="ECO:0000256" key="7">
    <source>
        <dbReference type="SAM" id="Coils"/>
    </source>
</evidence>
<dbReference type="STRING" id="1798496.A3C94_00830"/>
<dbReference type="SMART" id="SM00226">
    <property type="entry name" value="LMWPc"/>
    <property type="match status" value="1"/>
</dbReference>
<dbReference type="InterPro" id="IPR036196">
    <property type="entry name" value="Ptyr_pPase_sf"/>
</dbReference>
<dbReference type="Gene3D" id="3.40.50.2300">
    <property type="match status" value="1"/>
</dbReference>
<keyword evidence="2" id="KW-0378">Hydrolase</keyword>
<evidence type="ECO:0000256" key="2">
    <source>
        <dbReference type="ARBA" id="ARBA00022801"/>
    </source>
</evidence>
<feature type="coiled-coil region" evidence="7">
    <location>
        <begin position="119"/>
        <end position="146"/>
    </location>
</feature>
<dbReference type="PRINTS" id="PR00719">
    <property type="entry name" value="LMWPTPASE"/>
</dbReference>
<reference evidence="9 10" key="1">
    <citation type="journal article" date="2016" name="Nat. Commun.">
        <title>Thousands of microbial genomes shed light on interconnected biogeochemical processes in an aquifer system.</title>
        <authorList>
            <person name="Anantharaman K."/>
            <person name="Brown C.T."/>
            <person name="Hug L.A."/>
            <person name="Sharon I."/>
            <person name="Castelle C.J."/>
            <person name="Probst A.J."/>
            <person name="Thomas B.C."/>
            <person name="Singh A."/>
            <person name="Wilkins M.J."/>
            <person name="Karaoz U."/>
            <person name="Brodie E.L."/>
            <person name="Williams K.H."/>
            <person name="Hubbard S.S."/>
            <person name="Banfield J.F."/>
        </authorList>
    </citation>
    <scope>NUCLEOTIDE SEQUENCE [LARGE SCALE GENOMIC DNA]</scope>
</reference>
<evidence type="ECO:0000256" key="1">
    <source>
        <dbReference type="ARBA" id="ARBA00011063"/>
    </source>
</evidence>
<organism evidence="9 10">
    <name type="scientific">Candidatus Kaiserbacteria bacterium RIFCSPHIGHO2_02_FULL_55_17</name>
    <dbReference type="NCBI Taxonomy" id="1798496"/>
    <lineage>
        <taxon>Bacteria</taxon>
        <taxon>Candidatus Kaiseribacteriota</taxon>
    </lineage>
</organism>
<dbReference type="Proteomes" id="UP000177232">
    <property type="component" value="Unassembled WGS sequence"/>
</dbReference>
<dbReference type="PANTHER" id="PTHR46648:SF1">
    <property type="entry name" value="ADENOSINE 5'-MONOPHOSPHORAMIDASE HNT1"/>
    <property type="match status" value="1"/>
</dbReference>
<dbReference type="InterPro" id="IPR017867">
    <property type="entry name" value="Tyr_phospatase_low_mol_wt"/>
</dbReference>
<feature type="active site" description="Tele-AMP-histidine intermediate" evidence="3">
    <location>
        <position position="264"/>
    </location>
</feature>
<sequence length="308" mass="35406">MKAPKSMLFVCTGNVFRSVAAQQCFKKYLSDNSIAGWDVGSAGITATPQSIDPRVLETLQELGVDATGHMQRKLTRELLDSYDIVVGMAENHIEFMKSEFNYTHAVLFNDLAQGELTSIWDIEDEIRDYQTNRRAVEEKIERTVRDIHDKTPQVFENASERFYLFSDFVNGKVTHRNGYPFITLCETPHAIAFMSIDIPYKEDGHILVIPKKRYVDLFEIPDEVLCDILSAIKRVGNALIADHDGYNVLLNNGRDAGQYMMHAHFHVIPRRLGDGIRIEFWKHPKISREEFIKLNEKLKKQIDRENTA</sequence>
<dbReference type="InterPro" id="IPR011146">
    <property type="entry name" value="HIT-like"/>
</dbReference>
<evidence type="ECO:0000313" key="9">
    <source>
        <dbReference type="EMBL" id="OGG64396.1"/>
    </source>
</evidence>
<dbReference type="AlphaFoldDB" id="A0A1F6DSN3"/>
<dbReference type="PROSITE" id="PS51084">
    <property type="entry name" value="HIT_2"/>
    <property type="match status" value="1"/>
</dbReference>
<dbReference type="GO" id="GO:0009117">
    <property type="term" value="P:nucleotide metabolic process"/>
    <property type="evidence" value="ECO:0007669"/>
    <property type="project" value="TreeGrafter"/>
</dbReference>
<dbReference type="InterPro" id="IPR023485">
    <property type="entry name" value="Ptyr_pPase"/>
</dbReference>
<dbReference type="EMBL" id="MFLJ01000025">
    <property type="protein sequence ID" value="OGG64396.1"/>
    <property type="molecule type" value="Genomic_DNA"/>
</dbReference>
<name>A0A1F6DSN3_9BACT</name>
<dbReference type="GO" id="GO:0004725">
    <property type="term" value="F:protein tyrosine phosphatase activity"/>
    <property type="evidence" value="ECO:0007669"/>
    <property type="project" value="InterPro"/>
</dbReference>
<proteinExistence type="inferred from homology"/>
<dbReference type="SUPFAM" id="SSF52788">
    <property type="entry name" value="Phosphotyrosine protein phosphatases I"/>
    <property type="match status" value="1"/>
</dbReference>
<feature type="active site" evidence="5">
    <location>
        <position position="17"/>
    </location>
</feature>
<evidence type="ECO:0000313" key="10">
    <source>
        <dbReference type="Proteomes" id="UP000177232"/>
    </source>
</evidence>
<accession>A0A1F6DSN3</accession>
<evidence type="ECO:0000256" key="3">
    <source>
        <dbReference type="PIRSR" id="PIRSR601310-1"/>
    </source>
</evidence>
<gene>
    <name evidence="9" type="ORF">A3C94_00830</name>
</gene>
<keyword evidence="7" id="KW-0175">Coiled coil</keyword>
<feature type="active site" description="Proton donor" evidence="5">
    <location>
        <position position="124"/>
    </location>
</feature>
<comment type="similarity">
    <text evidence="1">Belongs to the low molecular weight phosphotyrosine protein phosphatase family.</text>
</comment>
<feature type="short sequence motif" description="Histidine triad motif" evidence="4 6">
    <location>
        <begin position="262"/>
        <end position="266"/>
    </location>
</feature>
<dbReference type="InterPro" id="IPR001310">
    <property type="entry name" value="Histidine_triad_HIT"/>
</dbReference>
<protein>
    <recommendedName>
        <fullName evidence="8">HIT domain-containing protein</fullName>
    </recommendedName>
</protein>
<dbReference type="PANTHER" id="PTHR46648">
    <property type="entry name" value="HIT FAMILY PROTEIN 1"/>
    <property type="match status" value="1"/>
</dbReference>
<dbReference type="Gene3D" id="3.30.428.10">
    <property type="entry name" value="HIT-like"/>
    <property type="match status" value="1"/>
</dbReference>
<comment type="caution">
    <text evidence="9">The sequence shown here is derived from an EMBL/GenBank/DDBJ whole genome shotgun (WGS) entry which is preliminary data.</text>
</comment>
<dbReference type="Pfam" id="PF01451">
    <property type="entry name" value="LMWPc"/>
    <property type="match status" value="1"/>
</dbReference>
<feature type="domain" description="HIT" evidence="8">
    <location>
        <begin position="164"/>
        <end position="277"/>
    </location>
</feature>
<evidence type="ECO:0000256" key="4">
    <source>
        <dbReference type="PIRSR" id="PIRSR601310-3"/>
    </source>
</evidence>